<feature type="region of interest" description="Disordered" evidence="9">
    <location>
        <begin position="350"/>
        <end position="401"/>
    </location>
</feature>
<keyword evidence="2" id="KW-0813">Transport</keyword>
<feature type="domain" description="Cyclic nucleotide-binding" evidence="11">
    <location>
        <begin position="143"/>
        <end position="272"/>
    </location>
</feature>
<dbReference type="GO" id="GO:0005221">
    <property type="term" value="F:intracellularly cyclic nucleotide-activated monoatomic cation channel activity"/>
    <property type="evidence" value="ECO:0007669"/>
    <property type="project" value="InterPro"/>
</dbReference>
<dbReference type="Proteomes" id="UP001230188">
    <property type="component" value="Unassembled WGS sequence"/>
</dbReference>
<feature type="compositionally biased region" description="Low complexity" evidence="9">
    <location>
        <begin position="829"/>
        <end position="841"/>
    </location>
</feature>
<feature type="compositionally biased region" description="Basic and acidic residues" evidence="9">
    <location>
        <begin position="484"/>
        <end position="502"/>
    </location>
</feature>
<protein>
    <recommendedName>
        <fullName evidence="11">Cyclic nucleotide-binding domain-containing protein</fullName>
    </recommendedName>
</protein>
<keyword evidence="7" id="KW-1071">Ligand-gated ion channel</keyword>
<evidence type="ECO:0000256" key="2">
    <source>
        <dbReference type="ARBA" id="ARBA00022448"/>
    </source>
</evidence>
<dbReference type="InterPro" id="IPR018490">
    <property type="entry name" value="cNMP-bd_dom_sf"/>
</dbReference>
<feature type="compositionally biased region" description="Polar residues" evidence="9">
    <location>
        <begin position="652"/>
        <end position="668"/>
    </location>
</feature>
<dbReference type="Gene3D" id="2.60.120.10">
    <property type="entry name" value="Jelly Rolls"/>
    <property type="match status" value="1"/>
</dbReference>
<feature type="compositionally biased region" description="Low complexity" evidence="9">
    <location>
        <begin position="376"/>
        <end position="388"/>
    </location>
</feature>
<keyword evidence="3 10" id="KW-0812">Transmembrane</keyword>
<dbReference type="PANTHER" id="PTHR45638">
    <property type="entry name" value="CYCLIC NUCLEOTIDE-GATED CATION CHANNEL SUBUNIT A"/>
    <property type="match status" value="1"/>
</dbReference>
<dbReference type="PROSITE" id="PS00888">
    <property type="entry name" value="CNMP_BINDING_1"/>
    <property type="match status" value="1"/>
</dbReference>
<evidence type="ECO:0000256" key="3">
    <source>
        <dbReference type="ARBA" id="ARBA00022692"/>
    </source>
</evidence>
<name>A0AAD7XJ28_9STRA</name>
<dbReference type="EMBL" id="JAQMWT010000531">
    <property type="protein sequence ID" value="KAJ8599999.1"/>
    <property type="molecule type" value="Genomic_DNA"/>
</dbReference>
<feature type="transmembrane region" description="Helical" evidence="10">
    <location>
        <begin position="47"/>
        <end position="67"/>
    </location>
</feature>
<evidence type="ECO:0000256" key="4">
    <source>
        <dbReference type="ARBA" id="ARBA00022989"/>
    </source>
</evidence>
<dbReference type="Gene3D" id="1.10.287.630">
    <property type="entry name" value="Helix hairpin bin"/>
    <property type="match status" value="1"/>
</dbReference>
<evidence type="ECO:0000313" key="13">
    <source>
        <dbReference type="Proteomes" id="UP001230188"/>
    </source>
</evidence>
<dbReference type="InterPro" id="IPR000595">
    <property type="entry name" value="cNMP-bd_dom"/>
</dbReference>
<dbReference type="GO" id="GO:0044877">
    <property type="term" value="F:protein-containing complex binding"/>
    <property type="evidence" value="ECO:0007669"/>
    <property type="project" value="TreeGrafter"/>
</dbReference>
<reference evidence="12" key="1">
    <citation type="submission" date="2023-01" db="EMBL/GenBank/DDBJ databases">
        <title>Metagenome sequencing of chrysophaentin producing Chrysophaeum taylorii.</title>
        <authorList>
            <person name="Davison J."/>
            <person name="Bewley C."/>
        </authorList>
    </citation>
    <scope>NUCLEOTIDE SEQUENCE</scope>
    <source>
        <strain evidence="12">NIES-1699</strain>
    </source>
</reference>
<evidence type="ECO:0000313" key="12">
    <source>
        <dbReference type="EMBL" id="KAJ8599999.1"/>
    </source>
</evidence>
<feature type="compositionally biased region" description="Basic and acidic residues" evidence="9">
    <location>
        <begin position="768"/>
        <end position="778"/>
    </location>
</feature>
<dbReference type="SUPFAM" id="SSF51206">
    <property type="entry name" value="cAMP-binding domain-like"/>
    <property type="match status" value="1"/>
</dbReference>
<evidence type="ECO:0000259" key="11">
    <source>
        <dbReference type="PROSITE" id="PS50042"/>
    </source>
</evidence>
<evidence type="ECO:0000256" key="9">
    <source>
        <dbReference type="SAM" id="MobiDB-lite"/>
    </source>
</evidence>
<evidence type="ECO:0000256" key="6">
    <source>
        <dbReference type="ARBA" id="ARBA00023136"/>
    </source>
</evidence>
<evidence type="ECO:0000256" key="5">
    <source>
        <dbReference type="ARBA" id="ARBA00023065"/>
    </source>
</evidence>
<evidence type="ECO:0000256" key="10">
    <source>
        <dbReference type="SAM" id="Phobius"/>
    </source>
</evidence>
<keyword evidence="6 10" id="KW-0472">Membrane</keyword>
<dbReference type="CDD" id="cd00038">
    <property type="entry name" value="CAP_ED"/>
    <property type="match status" value="1"/>
</dbReference>
<keyword evidence="4 10" id="KW-1133">Transmembrane helix</keyword>
<feature type="compositionally biased region" description="Basic and acidic residues" evidence="9">
    <location>
        <begin position="522"/>
        <end position="544"/>
    </location>
</feature>
<sequence length="893" mass="95667">MSTVCYRDSSWTTKIDATIDACFSLDIALNFFASFPDKRGNENLLKIFNILFSSLLICHWLACLMAISGPGFLGEYGDDDDDDAVEENDLRSAEDFDGEAQKLDTISAGLEHHELPVAYRERVLRYLRAYYRRRTALDDEHAILEDLSHELREELSYRASLPIIFTTVKNAGDLVVRVGDSGEGMYVIARGNGLQLGASPLDAEPDPTKVRDLGAGESFGEEVLLGLEKSYAYTVDAVTALEMCAIPTEEFLKCFNGMPDILARIKANLKGTEVDFFDKQLRSHLSAAATTDDRYGGGGVVSDDDASVVSASSIQSALEQVLPQASMLIASKIAHSPPRRSLVVVNAASRNHHHHQYQSAADHHNHQAPPAPPARPRSSTRSPSPAREAAMRRVRARSVKVQWTSEAAPSVDVLRGVFEAWGPISTVKVKGKTALILYRDGSSVATALGAYRGRWTVRGTSDDSSSRSTTPTPTPPRGGAGPKKAPDRYELAEQRQRGRALERLAAAPARRHPDPTAARAGEPVRARPLTDPKPCDAEDTKTDESYVVVDAVDLSHAPKLPALGEPPASAPFSGLPPPPAPRVPEEDDDDDKQTSSGCQPSRSGSPFQLVSDLAEETPQSNESRPPLDAQRREPMPPLPAPAASNVFGPPRTFSSAPTFYDASSTAKPDTNPPSAAMTFPPPTPAMPREVAAPAPSGSLLFPAAPSDTGAGMFPATTTTTPPPVGNGEALPRGDSSDSLFPGSLRPFSAAPSDTGAIGMFPATMPPPRNHEVFDRPPRELPSAATFLGRSFTAAPSETTGVFSATMPPPTNHESEAPAEPPQLASDTLFPARTTTRFPATPSETGSDIFPATMPPPRTTTRESEALDGSPRDVASSRAERNRLRDTCDDDAIP</sequence>
<evidence type="ECO:0000256" key="1">
    <source>
        <dbReference type="ARBA" id="ARBA00004141"/>
    </source>
</evidence>
<dbReference type="PROSITE" id="PS50042">
    <property type="entry name" value="CNMP_BINDING_3"/>
    <property type="match status" value="1"/>
</dbReference>
<keyword evidence="8" id="KW-0407">Ion channel</keyword>
<feature type="compositionally biased region" description="Basic and acidic residues" evidence="9">
    <location>
        <begin position="877"/>
        <end position="886"/>
    </location>
</feature>
<feature type="compositionally biased region" description="Polar residues" evidence="9">
    <location>
        <begin position="594"/>
        <end position="608"/>
    </location>
</feature>
<accession>A0AAD7XJ28</accession>
<feature type="region of interest" description="Disordered" evidence="9">
    <location>
        <begin position="456"/>
        <end position="544"/>
    </location>
</feature>
<feature type="region of interest" description="Disordered" evidence="9">
    <location>
        <begin position="794"/>
        <end position="893"/>
    </location>
</feature>
<dbReference type="InterPro" id="IPR014710">
    <property type="entry name" value="RmlC-like_jellyroll"/>
</dbReference>
<keyword evidence="13" id="KW-1185">Reference proteome</keyword>
<gene>
    <name evidence="12" type="ORF">CTAYLR_001836</name>
</gene>
<dbReference type="InterPro" id="IPR050866">
    <property type="entry name" value="CNG_cation_channel"/>
</dbReference>
<keyword evidence="5" id="KW-0406">Ion transport</keyword>
<evidence type="ECO:0000256" key="8">
    <source>
        <dbReference type="ARBA" id="ARBA00023303"/>
    </source>
</evidence>
<dbReference type="InterPro" id="IPR018488">
    <property type="entry name" value="cNMP-bd_CS"/>
</dbReference>
<dbReference type="PANTHER" id="PTHR45638:SF11">
    <property type="entry name" value="CYCLIC NUCLEOTIDE-GATED CATION CHANNEL SUBUNIT A"/>
    <property type="match status" value="1"/>
</dbReference>
<evidence type="ECO:0000256" key="7">
    <source>
        <dbReference type="ARBA" id="ARBA00023286"/>
    </source>
</evidence>
<organism evidence="12 13">
    <name type="scientific">Chrysophaeum taylorii</name>
    <dbReference type="NCBI Taxonomy" id="2483200"/>
    <lineage>
        <taxon>Eukaryota</taxon>
        <taxon>Sar</taxon>
        <taxon>Stramenopiles</taxon>
        <taxon>Ochrophyta</taxon>
        <taxon>Pelagophyceae</taxon>
        <taxon>Pelagomonadales</taxon>
        <taxon>Pelagomonadaceae</taxon>
        <taxon>Chrysophaeum</taxon>
    </lineage>
</organism>
<comment type="caution">
    <text evidence="12">The sequence shown here is derived from an EMBL/GenBank/DDBJ whole genome shotgun (WGS) entry which is preliminary data.</text>
</comment>
<proteinExistence type="predicted"/>
<dbReference type="AlphaFoldDB" id="A0AAD7XJ28"/>
<feature type="region of interest" description="Disordered" evidence="9">
    <location>
        <begin position="558"/>
        <end position="778"/>
    </location>
</feature>
<comment type="subcellular location">
    <subcellularLocation>
        <location evidence="1">Membrane</location>
        <topology evidence="1">Multi-pass membrane protein</topology>
    </subcellularLocation>
</comment>
<dbReference type="SMART" id="SM00100">
    <property type="entry name" value="cNMP"/>
    <property type="match status" value="1"/>
</dbReference>
<dbReference type="GO" id="GO:0016020">
    <property type="term" value="C:membrane"/>
    <property type="evidence" value="ECO:0007669"/>
    <property type="project" value="UniProtKB-SubCell"/>
</dbReference>
<dbReference type="Pfam" id="PF00027">
    <property type="entry name" value="cNMP_binding"/>
    <property type="match status" value="1"/>
</dbReference>